<feature type="transmembrane region" description="Helical" evidence="1">
    <location>
        <begin position="94"/>
        <end position="115"/>
    </location>
</feature>
<evidence type="ECO:0000313" key="2">
    <source>
        <dbReference type="EMBL" id="GBD09246.1"/>
    </source>
</evidence>
<accession>A0A2H5Y733</accession>
<evidence type="ECO:0008006" key="4">
    <source>
        <dbReference type="Google" id="ProtNLM"/>
    </source>
</evidence>
<comment type="caution">
    <text evidence="2">The sequence shown here is derived from an EMBL/GenBank/DDBJ whole genome shotgun (WGS) entry which is preliminary data.</text>
</comment>
<keyword evidence="1" id="KW-0472">Membrane</keyword>
<dbReference type="AlphaFoldDB" id="A0A2H5Y733"/>
<evidence type="ECO:0000313" key="3">
    <source>
        <dbReference type="Proteomes" id="UP000236642"/>
    </source>
</evidence>
<feature type="transmembrane region" description="Helical" evidence="1">
    <location>
        <begin position="286"/>
        <end position="308"/>
    </location>
</feature>
<sequence>MFLASWRGMAIPALALGLGVLWMRIAPQAPSPDDPAYGLWAAHTRLRFGPLFDPLDRLGLWSLAGTPGWRLLWAALGWSFLAHALEAARARRPLMALSFALLVLAIGVGGLGRYLPPPRSPALALGEGERVDDFRMILEENGLSLWRQGDLIGRTAFRAGFPFLIGPYGGIAWRSHPVLELEAAGPSGPLPLRAALDAPLTPRLLLHPSLEGEAFAAIPDARWILRVQEGRWLTVFEEGTGAVVWQEELPRLADGQTIEQALPGGYVLRLTARPVYRFLLFPLPAFLQRLLSIGTALLGLGIGGAAWLRAAMARSPRSA</sequence>
<proteinExistence type="predicted"/>
<feature type="transmembrane region" description="Helical" evidence="1">
    <location>
        <begin position="58"/>
        <end position="82"/>
    </location>
</feature>
<keyword evidence="1" id="KW-0812">Transmembrane</keyword>
<keyword evidence="1" id="KW-1133">Transmembrane helix</keyword>
<name>A0A2H5Y733_9CHLR</name>
<organism evidence="2 3">
    <name type="scientific">Candidatus Thermoflexus japonica</name>
    <dbReference type="NCBI Taxonomy" id="2035417"/>
    <lineage>
        <taxon>Bacteria</taxon>
        <taxon>Bacillati</taxon>
        <taxon>Chloroflexota</taxon>
        <taxon>Thermoflexia</taxon>
        <taxon>Thermoflexales</taxon>
        <taxon>Thermoflexaceae</taxon>
        <taxon>Thermoflexus</taxon>
    </lineage>
</organism>
<protein>
    <recommendedName>
        <fullName evidence="4">ResB-like domain-containing protein</fullName>
    </recommendedName>
</protein>
<reference evidence="3" key="1">
    <citation type="submission" date="2017-09" db="EMBL/GenBank/DDBJ databases">
        <title>Metaegenomics of thermophilic ammonia-oxidizing enrichment culture.</title>
        <authorList>
            <person name="Kato S."/>
            <person name="Suzuki K."/>
        </authorList>
    </citation>
    <scope>NUCLEOTIDE SEQUENCE [LARGE SCALE GENOMIC DNA]</scope>
</reference>
<gene>
    <name evidence="2" type="ORF">HRbin22_01496</name>
</gene>
<dbReference type="EMBL" id="BEHY01000032">
    <property type="protein sequence ID" value="GBD09246.1"/>
    <property type="molecule type" value="Genomic_DNA"/>
</dbReference>
<dbReference type="Proteomes" id="UP000236642">
    <property type="component" value="Unassembled WGS sequence"/>
</dbReference>
<evidence type="ECO:0000256" key="1">
    <source>
        <dbReference type="SAM" id="Phobius"/>
    </source>
</evidence>